<dbReference type="PANTHER" id="PTHR46096:SF3">
    <property type="entry name" value="PERFORIN-1"/>
    <property type="match status" value="1"/>
</dbReference>
<evidence type="ECO:0000256" key="2">
    <source>
        <dbReference type="SAM" id="SignalP"/>
    </source>
</evidence>
<dbReference type="Gene3D" id="2.60.40.150">
    <property type="entry name" value="C2 domain"/>
    <property type="match status" value="1"/>
</dbReference>
<dbReference type="GO" id="GO:0022829">
    <property type="term" value="F:wide pore channel activity"/>
    <property type="evidence" value="ECO:0007669"/>
    <property type="project" value="TreeGrafter"/>
</dbReference>
<reference evidence="4" key="2">
    <citation type="submission" date="2025-08" db="UniProtKB">
        <authorList>
            <consortium name="Ensembl"/>
        </authorList>
    </citation>
    <scope>IDENTIFICATION</scope>
</reference>
<dbReference type="Proteomes" id="UP000472276">
    <property type="component" value="Unassembled WGS sequence"/>
</dbReference>
<organism evidence="4 5">
    <name type="scientific">Oreochromis aureus</name>
    <name type="common">Israeli tilapia</name>
    <name type="synonym">Chromis aureus</name>
    <dbReference type="NCBI Taxonomy" id="47969"/>
    <lineage>
        <taxon>Eukaryota</taxon>
        <taxon>Metazoa</taxon>
        <taxon>Chordata</taxon>
        <taxon>Craniata</taxon>
        <taxon>Vertebrata</taxon>
        <taxon>Euteleostomi</taxon>
        <taxon>Actinopterygii</taxon>
        <taxon>Neopterygii</taxon>
        <taxon>Teleostei</taxon>
        <taxon>Neoteleostei</taxon>
        <taxon>Acanthomorphata</taxon>
        <taxon>Ovalentaria</taxon>
        <taxon>Cichlomorphae</taxon>
        <taxon>Cichliformes</taxon>
        <taxon>Cichlidae</taxon>
        <taxon>African cichlids</taxon>
        <taxon>Pseudocrenilabrinae</taxon>
        <taxon>Oreochromini</taxon>
        <taxon>Oreochromis</taxon>
    </lineage>
</organism>
<dbReference type="PROSITE" id="PS50004">
    <property type="entry name" value="C2"/>
    <property type="match status" value="1"/>
</dbReference>
<evidence type="ECO:0000313" key="4">
    <source>
        <dbReference type="Ensembl" id="ENSOABP00000071041.1"/>
    </source>
</evidence>
<dbReference type="PANTHER" id="PTHR46096">
    <property type="entry name" value="PERFORIN-1"/>
    <property type="match status" value="1"/>
</dbReference>
<protein>
    <recommendedName>
        <fullName evidence="3">C2 domain-containing protein</fullName>
    </recommendedName>
</protein>
<dbReference type="GO" id="GO:0016020">
    <property type="term" value="C:membrane"/>
    <property type="evidence" value="ECO:0007669"/>
    <property type="project" value="TreeGrafter"/>
</dbReference>
<accession>A0AAZ1XRX3</accession>
<dbReference type="GO" id="GO:0001771">
    <property type="term" value="P:immunological synapse formation"/>
    <property type="evidence" value="ECO:0007669"/>
    <property type="project" value="TreeGrafter"/>
</dbReference>
<evidence type="ECO:0000313" key="5">
    <source>
        <dbReference type="Proteomes" id="UP000472276"/>
    </source>
</evidence>
<feature type="chain" id="PRO_5044193795" description="C2 domain-containing protein" evidence="2">
    <location>
        <begin position="22"/>
        <end position="145"/>
    </location>
</feature>
<evidence type="ECO:0000259" key="3">
    <source>
        <dbReference type="PROSITE" id="PS50004"/>
    </source>
</evidence>
<proteinExistence type="predicted"/>
<keyword evidence="1 2" id="KW-0732">Signal</keyword>
<feature type="signal peptide" evidence="2">
    <location>
        <begin position="1"/>
        <end position="21"/>
    </location>
</feature>
<sequence>MDSSVPFVLMLLMCSSIIVEAQLKVYDLRASNLPTVILLTTDAYVTVSSGSTSLGKTSVRYNDPNPWWEEEFSYFYAEENDMLTLEEFSYFYAEENDMLTLEVWDLDLLFDDQLGVCQRQLKVGTYQHDCFLTKGGTLHYTYTLG</sequence>
<dbReference type="Pfam" id="PF00168">
    <property type="entry name" value="C2"/>
    <property type="match status" value="1"/>
</dbReference>
<reference evidence="4" key="3">
    <citation type="submission" date="2025-09" db="UniProtKB">
        <authorList>
            <consortium name="Ensembl"/>
        </authorList>
    </citation>
    <scope>IDENTIFICATION</scope>
</reference>
<dbReference type="InterPro" id="IPR052784">
    <property type="entry name" value="Perforin-1_pore-forming"/>
</dbReference>
<evidence type="ECO:0000256" key="1">
    <source>
        <dbReference type="ARBA" id="ARBA00022729"/>
    </source>
</evidence>
<dbReference type="Ensembl" id="ENSOABT00000063684.1">
    <property type="protein sequence ID" value="ENSOABP00000071041.1"/>
    <property type="gene ID" value="ENSOABG00000032862.1"/>
</dbReference>
<dbReference type="InterPro" id="IPR000008">
    <property type="entry name" value="C2_dom"/>
</dbReference>
<dbReference type="GO" id="GO:0051607">
    <property type="term" value="P:defense response to virus"/>
    <property type="evidence" value="ECO:0007669"/>
    <property type="project" value="TreeGrafter"/>
</dbReference>
<dbReference type="AlphaFoldDB" id="A0AAZ1XRX3"/>
<dbReference type="GO" id="GO:0001913">
    <property type="term" value="P:T cell mediated cytotoxicity"/>
    <property type="evidence" value="ECO:0007669"/>
    <property type="project" value="TreeGrafter"/>
</dbReference>
<dbReference type="InterPro" id="IPR035892">
    <property type="entry name" value="C2_domain_sf"/>
</dbReference>
<reference evidence="5" key="1">
    <citation type="submission" date="2020-03" db="EMBL/GenBank/DDBJ databases">
        <title>Evolution of repeat sequences and sex chromosomes of tilapia species revealed by chromosome-level genomes.</title>
        <authorList>
            <person name="Xu L."/>
            <person name="Tao W."/>
            <person name="Wang D."/>
            <person name="Zhou Q."/>
        </authorList>
    </citation>
    <scope>NUCLEOTIDE SEQUENCE [LARGE SCALE GENOMIC DNA]</scope>
    <source>
        <strain evidence="5">Israel</strain>
    </source>
</reference>
<feature type="domain" description="C2" evidence="3">
    <location>
        <begin position="1"/>
        <end position="134"/>
    </location>
</feature>
<dbReference type="SUPFAM" id="SSF49562">
    <property type="entry name" value="C2 domain (Calcium/lipid-binding domain, CaLB)"/>
    <property type="match status" value="1"/>
</dbReference>
<gene>
    <name evidence="4" type="primary">LOC120435873</name>
</gene>
<dbReference type="SMART" id="SM00239">
    <property type="entry name" value="C2"/>
    <property type="match status" value="1"/>
</dbReference>
<name>A0AAZ1XRX3_OREAU</name>
<keyword evidence="5" id="KW-1185">Reference proteome</keyword>